<keyword evidence="7" id="KW-1185">Reference proteome</keyword>
<comment type="caution">
    <text evidence="6">The sequence shown here is derived from an EMBL/GenBank/DDBJ whole genome shotgun (WGS) entry which is preliminary data.</text>
</comment>
<dbReference type="SUPFAM" id="SSF52151">
    <property type="entry name" value="FabD/lysophospholipase-like"/>
    <property type="match status" value="1"/>
</dbReference>
<dbReference type="InterPro" id="IPR013968">
    <property type="entry name" value="PKS_KR"/>
</dbReference>
<organism evidence="6 7">
    <name type="scientific">Allokutzneria oryzae</name>
    <dbReference type="NCBI Taxonomy" id="1378989"/>
    <lineage>
        <taxon>Bacteria</taxon>
        <taxon>Bacillati</taxon>
        <taxon>Actinomycetota</taxon>
        <taxon>Actinomycetes</taxon>
        <taxon>Pseudonocardiales</taxon>
        <taxon>Pseudonocardiaceae</taxon>
        <taxon>Allokutzneria</taxon>
    </lineage>
</organism>
<dbReference type="Pfam" id="PF14765">
    <property type="entry name" value="PS-DH"/>
    <property type="match status" value="1"/>
</dbReference>
<dbReference type="PROSITE" id="PS00606">
    <property type="entry name" value="KS3_1"/>
    <property type="match status" value="1"/>
</dbReference>
<dbReference type="Pfam" id="PF00109">
    <property type="entry name" value="ketoacyl-synt"/>
    <property type="match status" value="1"/>
</dbReference>
<dbReference type="PROSITE" id="PS52004">
    <property type="entry name" value="KS3_2"/>
    <property type="match status" value="1"/>
</dbReference>
<dbReference type="Pfam" id="PF00698">
    <property type="entry name" value="Acyl_transf_1"/>
    <property type="match status" value="1"/>
</dbReference>
<dbReference type="InterPro" id="IPR057326">
    <property type="entry name" value="KR_dom"/>
</dbReference>
<dbReference type="SMART" id="SM00822">
    <property type="entry name" value="PKS_KR"/>
    <property type="match status" value="1"/>
</dbReference>
<dbReference type="RefSeq" id="WP_377858012.1">
    <property type="nucleotide sequence ID" value="NZ_JBHLZU010000023.1"/>
</dbReference>
<reference evidence="6 7" key="1">
    <citation type="submission" date="2024-09" db="EMBL/GenBank/DDBJ databases">
        <authorList>
            <person name="Sun Q."/>
            <person name="Mori K."/>
        </authorList>
    </citation>
    <scope>NUCLEOTIDE SEQUENCE [LARGE SCALE GENOMIC DNA]</scope>
    <source>
        <strain evidence="6 7">TBRC 7907</strain>
    </source>
</reference>
<evidence type="ECO:0000259" key="4">
    <source>
        <dbReference type="PROSITE" id="PS50075"/>
    </source>
</evidence>
<dbReference type="SUPFAM" id="SSF53901">
    <property type="entry name" value="Thiolase-like"/>
    <property type="match status" value="1"/>
</dbReference>
<sequence length="1942" mass="204399">MFEDFVPSLPIAVVGLGALLPGSGGDAGAAGFWRTVVGGKDLIKEIPPERWLVEDYYDPDPTAPDKTYAKRGAFLSEVDFDPLAFGVLPKNLSQTDAAQLLSLMVAEQVLAEVAGGDPSTLDRERTGVVLGASALNLTGQLAHRLSTPLLLRVLREQGLPESTAQAVAARFARLAPDWGEASFPGLLTNVISGRIANRFDLHGMNHTTDAACASSFAALTTAIDELSSGRADLMITGGVDTANESFMFVCFSKTPALSQTGDCRPFSDKADGTMLGEGVAMFALKRLVDAERDGDKVYAVIRGVGTSSDGGGTAIYAPVPEGQARALRRAYELAGYSPSTVELVEAHGTGTKAGDAAEFAGLRSVFGSERDDSQWCALGSVKSQIGHTKCAAGAAGLLKAVLALHHRVLPPTIKVDAPNPSLEIENSSFYLNTEARPWVRAADHPRRASVSSFGFGGSNFHVTVEEYVPTESGWAERAPRTRTSATELLLFSADSHQDLLVRAREADVDRARTLQQDFDPKAPVRLAVVAKDAADLRTKIEQAAELIERNPDEAFTAPGLSYSSAAPDLGGLALVFPGQGSQYVGMGSALAMRLPTVQKAWDRYGTREFDGTQLHRLVFPPPAFTAAERQEQAAKLTATEWAQPALAAHSLALLDLVRALGLRPDCVAGHSFGELTALHAAGVLEAQTLLDIARRRGELMRDAARTTAGAMLAVTATRERIEPALADLDGIWVANHNAPEQVVLSGTTSGIEAAEAVFKGQGIATRRLEAATAFHSPVVADAARPFAEFLSTVDIATATVPVYGNADAEVYPSEVDEVRSRIASHLASPVLFQAQVEAMYAAGVRTFVEVGAGSTLTGLVGRVLGERPHVAVCLDRPRRDGVTTLNEALGRLAVAGAELDFAVLWEEYGSVPTPQRKDGARMTVKIDGGTYDRTYPPKEGTAPVTTNGAAPAVMASPQPVVTHSTNGANGHIPAPSQLTNGAVPNGVGTVAPVPPAVKPQHADAPMLSLLEEAQRQAALAHADYQRQTAEAHADYQRRVTESHLAYLRMSELSLSALLGTPPPAAQPVAYEPPRVNVPAAVPVPASAPMAPAVMAPPPAVMAPPPSLPAPVTPTPEPAPVVEQLSEVDINEKILEVVAERTGYPVEILNLDMELESDLGIDSIKRVEILSAFRDQTGDLPDSDIAEFAAARTLREVAEKVRGLNSTAAPSAPAAPAPEPVAVLGDLVRSVPKAVPAAPVGLAVTGLFAGPIAVVDDGTGVAEHVVTELRAHGCTATIEAEVPAEATGVIILDLATVAADKAVAHLTTPILTAASVANRCKLLVTVQDSGGDFGLSGTHGDRAWTAGLSGLARTAAREWPESAVKAIDCERGTRTPEELAKAIVGELVEGGPDLDVGLRADGTRNVLRVEPELLTGTGTTKITKDSVIVATGGARGVTAASLVELAKRHQPRVVLLGRTPLKIEPGGLGAHQDEPSLVRALATTAPADPATLSSQAKEILAAREVRKTIETLENAGSSVRYAVVDVRDEAALTRALDDVRSAWGPITGIVHGAGVLADKHLADKDSEQVNRVLSTKLDALRTLLRATADDPIELLCLFSSVTGLFGNAGQADYAVANEVLDQVAAVERTRRPGCVVRSIDWGPWHGGMVTPQLAELFTQNGVPLIPVDAGASAFVTETASPDAPSRVCLAQQNGTAPIPATTPTQVLVNQHRNPYLIDHTINGVTVLPVVMSVEWFTRTATEPVVLRNLRVLRKVALPDYAGDGNRLIVRRSDADIELCDESGIAHVRAAVVNDATPREWPELTDTTSPFLPDLYDGYALFHGPQFQALRSLVCVNDSGAIAEVSGSTELGWPEDGWRTDVAALDGMLQLACVWGGVRLRAATLPMAIGEVRTYGAGPLGAGRCVVFAGTMGSAHITCDVVLTDESGAVRAEFLDVELVRRPS</sequence>
<dbReference type="Pfam" id="PF02801">
    <property type="entry name" value="Ketoacyl-synt_C"/>
    <property type="match status" value="1"/>
</dbReference>
<dbReference type="InterPro" id="IPR020841">
    <property type="entry name" value="PKS_Beta-ketoAc_synthase_dom"/>
</dbReference>
<dbReference type="Pfam" id="PF08659">
    <property type="entry name" value="KR"/>
    <property type="match status" value="1"/>
</dbReference>
<dbReference type="Gene3D" id="3.40.47.10">
    <property type="match status" value="1"/>
</dbReference>
<keyword evidence="3" id="KW-0808">Transferase</keyword>
<dbReference type="Gene3D" id="3.40.50.720">
    <property type="entry name" value="NAD(P)-binding Rossmann-like Domain"/>
    <property type="match status" value="1"/>
</dbReference>
<keyword evidence="1" id="KW-0596">Phosphopantetheine</keyword>
<dbReference type="EMBL" id="JBHLZU010000023">
    <property type="protein sequence ID" value="MFB9907583.1"/>
    <property type="molecule type" value="Genomic_DNA"/>
</dbReference>
<dbReference type="SMART" id="SM00825">
    <property type="entry name" value="PKS_KS"/>
    <property type="match status" value="1"/>
</dbReference>
<dbReference type="Pfam" id="PF00550">
    <property type="entry name" value="PP-binding"/>
    <property type="match status" value="1"/>
</dbReference>
<evidence type="ECO:0000256" key="1">
    <source>
        <dbReference type="ARBA" id="ARBA00022450"/>
    </source>
</evidence>
<dbReference type="InterPro" id="IPR032821">
    <property type="entry name" value="PKS_assoc"/>
</dbReference>
<dbReference type="InterPro" id="IPR016036">
    <property type="entry name" value="Malonyl_transacylase_ACP-bd"/>
</dbReference>
<dbReference type="Gene3D" id="3.40.366.10">
    <property type="entry name" value="Malonyl-Coenzyme A Acyl Carrier Protein, domain 2"/>
    <property type="match status" value="1"/>
</dbReference>
<dbReference type="SUPFAM" id="SSF55048">
    <property type="entry name" value="Probable ACP-binding domain of malonyl-CoA ACP transacylase"/>
    <property type="match status" value="1"/>
</dbReference>
<dbReference type="InterPro" id="IPR036291">
    <property type="entry name" value="NAD(P)-bd_dom_sf"/>
</dbReference>
<dbReference type="InterPro" id="IPR016035">
    <property type="entry name" value="Acyl_Trfase/lysoPLipase"/>
</dbReference>
<evidence type="ECO:0000256" key="2">
    <source>
        <dbReference type="ARBA" id="ARBA00022553"/>
    </source>
</evidence>
<dbReference type="InterPro" id="IPR042104">
    <property type="entry name" value="PKS_dehydratase_sf"/>
</dbReference>
<dbReference type="InterPro" id="IPR016039">
    <property type="entry name" value="Thiolase-like"/>
</dbReference>
<dbReference type="Pfam" id="PF16197">
    <property type="entry name" value="KAsynt_C_assoc"/>
    <property type="match status" value="1"/>
</dbReference>
<dbReference type="InterPro" id="IPR049551">
    <property type="entry name" value="PKS_DH_C"/>
</dbReference>
<feature type="domain" description="Ketosynthase family 3 (KS3)" evidence="5">
    <location>
        <begin position="8"/>
        <end position="466"/>
    </location>
</feature>
<name>A0ABV6A351_9PSEU</name>
<accession>A0ABV6A351</accession>
<dbReference type="PROSITE" id="PS50075">
    <property type="entry name" value="CARRIER"/>
    <property type="match status" value="1"/>
</dbReference>
<dbReference type="InterPro" id="IPR036736">
    <property type="entry name" value="ACP-like_sf"/>
</dbReference>
<gene>
    <name evidence="6" type="ORF">ACFFQA_26925</name>
</gene>
<protein>
    <submittedName>
        <fullName evidence="6">SDR family NAD(P)-dependent oxidoreductase</fullName>
    </submittedName>
</protein>
<dbReference type="InterPro" id="IPR014030">
    <property type="entry name" value="Ketoacyl_synth_N"/>
</dbReference>
<evidence type="ECO:0000259" key="5">
    <source>
        <dbReference type="PROSITE" id="PS52004"/>
    </source>
</evidence>
<dbReference type="Gene3D" id="1.10.1200.10">
    <property type="entry name" value="ACP-like"/>
    <property type="match status" value="1"/>
</dbReference>
<dbReference type="CDD" id="cd00833">
    <property type="entry name" value="PKS"/>
    <property type="match status" value="1"/>
</dbReference>
<feature type="domain" description="Carrier" evidence="4">
    <location>
        <begin position="1127"/>
        <end position="1204"/>
    </location>
</feature>
<dbReference type="SUPFAM" id="SSF51735">
    <property type="entry name" value="NAD(P)-binding Rossmann-fold domains"/>
    <property type="match status" value="1"/>
</dbReference>
<dbReference type="InterPro" id="IPR018201">
    <property type="entry name" value="Ketoacyl_synth_AS"/>
</dbReference>
<dbReference type="PANTHER" id="PTHR43074:SF1">
    <property type="entry name" value="BETA-KETOACYL SYNTHASE FAMILY PROTEIN-RELATED"/>
    <property type="match status" value="1"/>
</dbReference>
<dbReference type="SMART" id="SM00827">
    <property type="entry name" value="PKS_AT"/>
    <property type="match status" value="1"/>
</dbReference>
<dbReference type="PANTHER" id="PTHR43074">
    <property type="entry name" value="OMEGA-3 POLYUNSATURATED FATTY ACID SYNTHASE PFAB-RELATED"/>
    <property type="match status" value="1"/>
</dbReference>
<dbReference type="InterPro" id="IPR014031">
    <property type="entry name" value="Ketoacyl_synth_C"/>
</dbReference>
<dbReference type="Gene3D" id="3.10.129.110">
    <property type="entry name" value="Polyketide synthase dehydratase"/>
    <property type="match status" value="1"/>
</dbReference>
<proteinExistence type="predicted"/>
<dbReference type="InterPro" id="IPR052568">
    <property type="entry name" value="PKS-FAS_Synthase"/>
</dbReference>
<keyword evidence="2" id="KW-0597">Phosphoprotein</keyword>
<dbReference type="CDD" id="cd08953">
    <property type="entry name" value="KR_2_SDR_x"/>
    <property type="match status" value="1"/>
</dbReference>
<dbReference type="InterPro" id="IPR001227">
    <property type="entry name" value="Ac_transferase_dom_sf"/>
</dbReference>
<evidence type="ECO:0000313" key="7">
    <source>
        <dbReference type="Proteomes" id="UP001589693"/>
    </source>
</evidence>
<evidence type="ECO:0000313" key="6">
    <source>
        <dbReference type="EMBL" id="MFB9907583.1"/>
    </source>
</evidence>
<evidence type="ECO:0000256" key="3">
    <source>
        <dbReference type="ARBA" id="ARBA00022679"/>
    </source>
</evidence>
<dbReference type="Proteomes" id="UP001589693">
    <property type="component" value="Unassembled WGS sequence"/>
</dbReference>
<dbReference type="InterPro" id="IPR009081">
    <property type="entry name" value="PP-bd_ACP"/>
</dbReference>
<dbReference type="InterPro" id="IPR014043">
    <property type="entry name" value="Acyl_transferase_dom"/>
</dbReference>
<dbReference type="SUPFAM" id="SSF47336">
    <property type="entry name" value="ACP-like"/>
    <property type="match status" value="1"/>
</dbReference>
<dbReference type="Gene3D" id="3.30.70.250">
    <property type="entry name" value="Malonyl-CoA ACP transacylase, ACP-binding"/>
    <property type="match status" value="1"/>
</dbReference>